<dbReference type="Proteomes" id="UP001172680">
    <property type="component" value="Unassembled WGS sequence"/>
</dbReference>
<comment type="caution">
    <text evidence="1">The sequence shown here is derived from an EMBL/GenBank/DDBJ whole genome shotgun (WGS) entry which is preliminary data.</text>
</comment>
<sequence>MPSIRLTTTRKSSRTSSPFIRSADDSPAPPVEARKEKAQTSLDQWIEPPLKEPTPSFRDHGFERGGVLENMQPLGQPPSAKLKAKVKGDLYRRPDTSRNGLMSTLEEAGETSEATPSVEPRRSESQKPEEMLPEILPSRDDEADDDYMPRKKLKTALRPQKSAGMKNGTVTATPTQSRERSSSNAGIHIRTPVGHGLLQLIVDNAAVKAARSGDRRLGDALQNMYRESFQDEGLAILLNDILANKATTEQAATFKKYIRQQKKLLKVSRRMSRQYNNSLHDVDERIVEEGPPTSLDMSATAITSKALAAAAPSNAARPKLSLTLKQPKPSKPKPSTSKKRTPDQAGLDREPELTEEELNDVRQKLNESLVKDYKIPESHIRPPLVVQPESDRPSPSVHVPPVHLPAVSSREPNGIPRHLTRDELLRNGRGTLSSPRPEVFAPGAESASRPNTPLLLDRPAKKRKTARMKMSPVKKKTTVVAGVARAVGGMESPLGYDDNDSRSENNDFCSACGGSGFLLCCDGCDRSFHFTCCDPPLDRNASALDEPWFCFPCLAKGHVAPTPSRGLFSALLDQIDRRNPTAFGLPKDIQEYFEGVKAGDEGEYEEAHAQKSVKNRTGWSEVVDNSRALHDSKGSTILCTQCGRSALDRRSLVECDYCGDYWHLDCLDPPLANPPARGNKDNSRNMWMCPRHIDQDLRRLAPVGGGGRVHRVRRPRNAKIVDVALSRGFKNNGLIEIENESSDEEFIEENVGEDGVVHRIPERGIKLDFIHKVKQARSNRGLNMGVASGRVTKSSRASPARAQLRDNFAKRPFAEQKLALNLAQLAQKEADLGLDGDRVQALVYGLTANAPDDVAAAIAHAEHEAPSVSQFLAKAATPSLMVEGGPSDKERRQLEALAELIKRRLTGEKAQN</sequence>
<dbReference type="EMBL" id="JAPDRP010000002">
    <property type="protein sequence ID" value="KAJ9649002.1"/>
    <property type="molecule type" value="Genomic_DNA"/>
</dbReference>
<name>A0ACC2ZNB5_9PEZI</name>
<reference evidence="1" key="1">
    <citation type="submission" date="2022-10" db="EMBL/GenBank/DDBJ databases">
        <title>Culturing micro-colonial fungi from biological soil crusts in the Mojave desert and describing Neophaeococcomyces mojavensis, and introducing the new genera and species Taxawa tesnikishii.</title>
        <authorList>
            <person name="Kurbessoian T."/>
            <person name="Stajich J.E."/>
        </authorList>
    </citation>
    <scope>NUCLEOTIDE SEQUENCE</scope>
    <source>
        <strain evidence="1">JES_115</strain>
    </source>
</reference>
<organism evidence="1 2">
    <name type="scientific">Coniosporium tulheliwenetii</name>
    <dbReference type="NCBI Taxonomy" id="3383036"/>
    <lineage>
        <taxon>Eukaryota</taxon>
        <taxon>Fungi</taxon>
        <taxon>Dikarya</taxon>
        <taxon>Ascomycota</taxon>
        <taxon>Pezizomycotina</taxon>
        <taxon>Dothideomycetes</taxon>
        <taxon>Dothideomycetes incertae sedis</taxon>
        <taxon>Coniosporium</taxon>
    </lineage>
</organism>
<evidence type="ECO:0000313" key="2">
    <source>
        <dbReference type="Proteomes" id="UP001172680"/>
    </source>
</evidence>
<proteinExistence type="predicted"/>
<protein>
    <submittedName>
        <fullName evidence="1">Uncharacterized protein</fullName>
    </submittedName>
</protein>
<keyword evidence="2" id="KW-1185">Reference proteome</keyword>
<evidence type="ECO:0000313" key="1">
    <source>
        <dbReference type="EMBL" id="KAJ9649002.1"/>
    </source>
</evidence>
<gene>
    <name evidence="1" type="ORF">H2199_000915</name>
</gene>
<accession>A0ACC2ZNB5</accession>